<dbReference type="RefSeq" id="WP_111646351.1">
    <property type="nucleotide sequence ID" value="NZ_QLMH01000021.1"/>
</dbReference>
<proteinExistence type="inferred from homology"/>
<keyword evidence="6" id="KW-1185">Reference proteome</keyword>
<evidence type="ECO:0000259" key="4">
    <source>
        <dbReference type="Pfam" id="PF01420"/>
    </source>
</evidence>
<evidence type="ECO:0000313" key="6">
    <source>
        <dbReference type="Proteomes" id="UP000248555"/>
    </source>
</evidence>
<name>A0A327Y3W0_9BACL</name>
<dbReference type="Proteomes" id="UP000248555">
    <property type="component" value="Unassembled WGS sequence"/>
</dbReference>
<dbReference type="PANTHER" id="PTHR30408:SF13">
    <property type="entry name" value="TYPE I RESTRICTION ENZYME HINDI SPECIFICITY SUBUNIT"/>
    <property type="match status" value="1"/>
</dbReference>
<reference evidence="5 6" key="1">
    <citation type="submission" date="2018-06" db="EMBL/GenBank/DDBJ databases">
        <title>Genomic Encyclopedia of Type Strains, Phase III (KMG-III): the genomes of soil and plant-associated and newly described type strains.</title>
        <authorList>
            <person name="Whitman W."/>
        </authorList>
    </citation>
    <scope>NUCLEOTIDE SEQUENCE [LARGE SCALE GENOMIC DNA]</scope>
    <source>
        <strain evidence="5 6">CGMCC 1.8979</strain>
    </source>
</reference>
<feature type="domain" description="Type I restriction modification DNA specificity" evidence="4">
    <location>
        <begin position="205"/>
        <end position="350"/>
    </location>
</feature>
<sequence>MSNWIKVRLGDIVELKRESYQPKPDEILPYIGLEHIGQGTLRLINVGKSNEVTSTKSYFSKGDILFGKLRPYFRKVVRPKFNGVCSTDILVLTSKNPRKFSQTFLFYLMASQEMIDLATASSSGTKMPRADWKVLQNLEVSIPEDFDEQERIGKILEAIDDKIDINTRMNETLEEMAMTLYKHWFVDFGPFQDGEFVESELGMIPKGWRVISSYDLANYINGKAFKTNQLVDNDGLPVIKIAELKSGITNSTKFYNGNVEPKYLLQNGDILFAWSASLGVFIWAKGEAVLNQHIFNVKPNGTLSKSMIYFTLKNIIQEFIEIAASRATTMGHITKQHLIDKKIALPPDELLVKVDEKMSNYYQMILSNMLEVERLIQMRDYLLPRLLSGEIDLSQAEKQVEEVL</sequence>
<protein>
    <submittedName>
        <fullName evidence="5">Type I restriction enzyme S subunit</fullName>
    </submittedName>
</protein>
<dbReference type="SUPFAM" id="SSF116734">
    <property type="entry name" value="DNA methylase specificity domain"/>
    <property type="match status" value="2"/>
</dbReference>
<keyword evidence="3" id="KW-0238">DNA-binding</keyword>
<dbReference type="PANTHER" id="PTHR30408">
    <property type="entry name" value="TYPE-1 RESTRICTION ENZYME ECOKI SPECIFICITY PROTEIN"/>
    <property type="match status" value="1"/>
</dbReference>
<evidence type="ECO:0000256" key="1">
    <source>
        <dbReference type="ARBA" id="ARBA00010923"/>
    </source>
</evidence>
<evidence type="ECO:0000256" key="3">
    <source>
        <dbReference type="ARBA" id="ARBA00023125"/>
    </source>
</evidence>
<evidence type="ECO:0000313" key="5">
    <source>
        <dbReference type="EMBL" id="RAK15434.1"/>
    </source>
</evidence>
<dbReference type="GO" id="GO:0003677">
    <property type="term" value="F:DNA binding"/>
    <property type="evidence" value="ECO:0007669"/>
    <property type="project" value="UniProtKB-KW"/>
</dbReference>
<comment type="similarity">
    <text evidence="1">Belongs to the type-I restriction system S methylase family.</text>
</comment>
<organism evidence="5 6">
    <name type="scientific">Paranoxybacillus vitaminiphilus</name>
    <dbReference type="NCBI Taxonomy" id="581036"/>
    <lineage>
        <taxon>Bacteria</taxon>
        <taxon>Bacillati</taxon>
        <taxon>Bacillota</taxon>
        <taxon>Bacilli</taxon>
        <taxon>Bacillales</taxon>
        <taxon>Anoxybacillaceae</taxon>
        <taxon>Paranoxybacillus</taxon>
    </lineage>
</organism>
<dbReference type="Pfam" id="PF01420">
    <property type="entry name" value="Methylase_S"/>
    <property type="match status" value="2"/>
</dbReference>
<dbReference type="GO" id="GO:0009307">
    <property type="term" value="P:DNA restriction-modification system"/>
    <property type="evidence" value="ECO:0007669"/>
    <property type="project" value="UniProtKB-KW"/>
</dbReference>
<dbReference type="InterPro" id="IPR052021">
    <property type="entry name" value="Type-I_RS_S_subunit"/>
</dbReference>
<accession>A0A327Y3W0</accession>
<dbReference type="CDD" id="cd17254">
    <property type="entry name" value="RMtype1_S_FclI-TRD1-CR1_like"/>
    <property type="match status" value="1"/>
</dbReference>
<evidence type="ECO:0000256" key="2">
    <source>
        <dbReference type="ARBA" id="ARBA00022747"/>
    </source>
</evidence>
<feature type="domain" description="Type I restriction modification DNA specificity" evidence="4">
    <location>
        <begin position="1"/>
        <end position="175"/>
    </location>
</feature>
<dbReference type="AlphaFoldDB" id="A0A327Y3W0"/>
<comment type="caution">
    <text evidence="5">The sequence shown here is derived from an EMBL/GenBank/DDBJ whole genome shotgun (WGS) entry which is preliminary data.</text>
</comment>
<dbReference type="Gene3D" id="3.90.220.20">
    <property type="entry name" value="DNA methylase specificity domains"/>
    <property type="match status" value="2"/>
</dbReference>
<dbReference type="InterPro" id="IPR000055">
    <property type="entry name" value="Restrct_endonuc_typeI_TRD"/>
</dbReference>
<keyword evidence="2" id="KW-0680">Restriction system</keyword>
<dbReference type="OrthoDB" id="9795776at2"/>
<dbReference type="InterPro" id="IPR044946">
    <property type="entry name" value="Restrct_endonuc_typeI_TRD_sf"/>
</dbReference>
<dbReference type="EMBL" id="QLMH01000021">
    <property type="protein sequence ID" value="RAK15434.1"/>
    <property type="molecule type" value="Genomic_DNA"/>
</dbReference>
<gene>
    <name evidence="5" type="ORF">B0I26_1214</name>
</gene>